<dbReference type="Proteomes" id="UP001208570">
    <property type="component" value="Unassembled WGS sequence"/>
</dbReference>
<dbReference type="EMBL" id="JAODUP010000687">
    <property type="protein sequence ID" value="KAK2145338.1"/>
    <property type="molecule type" value="Genomic_DNA"/>
</dbReference>
<reference evidence="2" key="1">
    <citation type="journal article" date="2023" name="Mol. Biol. Evol.">
        <title>Third-Generation Sequencing Reveals the Adaptive Role of the Epigenome in Three Deep-Sea Polychaetes.</title>
        <authorList>
            <person name="Perez M."/>
            <person name="Aroh O."/>
            <person name="Sun Y."/>
            <person name="Lan Y."/>
            <person name="Juniper S.K."/>
            <person name="Young C.R."/>
            <person name="Angers B."/>
            <person name="Qian P.Y."/>
        </authorList>
    </citation>
    <scope>NUCLEOTIDE SEQUENCE</scope>
    <source>
        <strain evidence="2">P08H-3</strain>
    </source>
</reference>
<dbReference type="SMART" id="SM00034">
    <property type="entry name" value="CLECT"/>
    <property type="match status" value="1"/>
</dbReference>
<dbReference type="Pfam" id="PF00059">
    <property type="entry name" value="Lectin_C"/>
    <property type="match status" value="1"/>
</dbReference>
<dbReference type="Gene3D" id="3.10.100.10">
    <property type="entry name" value="Mannose-Binding Protein A, subunit A"/>
    <property type="match status" value="1"/>
</dbReference>
<evidence type="ECO:0000259" key="1">
    <source>
        <dbReference type="PROSITE" id="PS50041"/>
    </source>
</evidence>
<feature type="domain" description="C-type lectin" evidence="1">
    <location>
        <begin position="1"/>
        <end position="111"/>
    </location>
</feature>
<gene>
    <name evidence="2" type="ORF">LSH36_687g02036</name>
</gene>
<protein>
    <recommendedName>
        <fullName evidence="1">C-type lectin domain-containing protein</fullName>
    </recommendedName>
</protein>
<dbReference type="AlphaFoldDB" id="A0AAD9J2W9"/>
<proteinExistence type="predicted"/>
<dbReference type="SUPFAM" id="SSF56436">
    <property type="entry name" value="C-type lectin-like"/>
    <property type="match status" value="1"/>
</dbReference>
<dbReference type="CDD" id="cd00037">
    <property type="entry name" value="CLECT"/>
    <property type="match status" value="1"/>
</dbReference>
<dbReference type="PROSITE" id="PS50041">
    <property type="entry name" value="C_TYPE_LECTIN_2"/>
    <property type="match status" value="1"/>
</dbReference>
<dbReference type="InterPro" id="IPR016186">
    <property type="entry name" value="C-type_lectin-like/link_sf"/>
</dbReference>
<comment type="caution">
    <text evidence="2">The sequence shown here is derived from an EMBL/GenBank/DDBJ whole genome shotgun (WGS) entry which is preliminary data.</text>
</comment>
<dbReference type="InterPro" id="IPR016187">
    <property type="entry name" value="CTDL_fold"/>
</dbReference>
<dbReference type="InterPro" id="IPR001304">
    <property type="entry name" value="C-type_lectin-like"/>
</dbReference>
<dbReference type="PANTHER" id="PTHR22801">
    <property type="entry name" value="LITHOSTATHINE"/>
    <property type="match status" value="1"/>
</dbReference>
<sequence>MLDKQSYNEARRKCSLSGGRLAVIRDPDINHFLGQITDPEQSPELYIGLTDQITEGSFIWDDGTPLGAFSNWADNGKGGYHSPTRDCVLYDVITGSWLTHNCNDRKPYVCENGDFVSGN</sequence>
<accession>A0AAD9J2W9</accession>
<dbReference type="InterPro" id="IPR050801">
    <property type="entry name" value="Ca-Dep_Lectins_ImmuneDev"/>
</dbReference>
<evidence type="ECO:0000313" key="3">
    <source>
        <dbReference type="Proteomes" id="UP001208570"/>
    </source>
</evidence>
<name>A0AAD9J2W9_9ANNE</name>
<dbReference type="PANTHER" id="PTHR22801:SF63">
    <property type="entry name" value="C-TYPE LECTIN DOMAIN-CONTAINING PROTEIN"/>
    <property type="match status" value="1"/>
</dbReference>
<evidence type="ECO:0000313" key="2">
    <source>
        <dbReference type="EMBL" id="KAK2145338.1"/>
    </source>
</evidence>
<keyword evidence="3" id="KW-1185">Reference proteome</keyword>
<organism evidence="2 3">
    <name type="scientific">Paralvinella palmiformis</name>
    <dbReference type="NCBI Taxonomy" id="53620"/>
    <lineage>
        <taxon>Eukaryota</taxon>
        <taxon>Metazoa</taxon>
        <taxon>Spiralia</taxon>
        <taxon>Lophotrochozoa</taxon>
        <taxon>Annelida</taxon>
        <taxon>Polychaeta</taxon>
        <taxon>Sedentaria</taxon>
        <taxon>Canalipalpata</taxon>
        <taxon>Terebellida</taxon>
        <taxon>Terebelliformia</taxon>
        <taxon>Alvinellidae</taxon>
        <taxon>Paralvinella</taxon>
    </lineage>
</organism>